<keyword evidence="2" id="KW-1133">Transmembrane helix</keyword>
<dbReference type="Gene3D" id="1.25.40.10">
    <property type="entry name" value="Tetratricopeptide repeat domain"/>
    <property type="match status" value="1"/>
</dbReference>
<dbReference type="PROSITE" id="PS50005">
    <property type="entry name" value="TPR"/>
    <property type="match status" value="1"/>
</dbReference>
<name>A0A7J5BBV9_9MICO</name>
<evidence type="ECO:0000256" key="2">
    <source>
        <dbReference type="SAM" id="Phobius"/>
    </source>
</evidence>
<evidence type="ECO:0000313" key="3">
    <source>
        <dbReference type="EMBL" id="KAB1643622.1"/>
    </source>
</evidence>
<evidence type="ECO:0000313" key="4">
    <source>
        <dbReference type="Proteomes" id="UP000433493"/>
    </source>
</evidence>
<dbReference type="OrthoDB" id="4485518at2"/>
<feature type="transmembrane region" description="Helical" evidence="2">
    <location>
        <begin position="12"/>
        <end position="33"/>
    </location>
</feature>
<dbReference type="InterPro" id="IPR011990">
    <property type="entry name" value="TPR-like_helical_dom_sf"/>
</dbReference>
<dbReference type="Proteomes" id="UP000433493">
    <property type="component" value="Unassembled WGS sequence"/>
</dbReference>
<sequence>MNRWSGARVGVYVLLALIVIYLFAIGGMVWGMISSGTLLGIIMGTALIIFPLIGVIFIWKDVRFAMRGDALLAKMAAAGDLPEDNLPKQPSGRPVRAVADAEFNRWKTEVESAPEDYRAWARLALAYRASGDTARARQAMRKAIALDAGQDPQPPRDR</sequence>
<protein>
    <recommendedName>
        <fullName evidence="5">Tetratricopeptide repeat protein</fullName>
    </recommendedName>
</protein>
<dbReference type="SUPFAM" id="SSF48452">
    <property type="entry name" value="TPR-like"/>
    <property type="match status" value="1"/>
</dbReference>
<keyword evidence="2" id="KW-0472">Membrane</keyword>
<comment type="caution">
    <text evidence="3">The sequence shown here is derived from an EMBL/GenBank/DDBJ whole genome shotgun (WGS) entry which is preliminary data.</text>
</comment>
<dbReference type="AlphaFoldDB" id="A0A7J5BBV9"/>
<dbReference type="Pfam" id="PF13181">
    <property type="entry name" value="TPR_8"/>
    <property type="match status" value="1"/>
</dbReference>
<organism evidence="3 4">
    <name type="scientific">Gulosibacter chungangensis</name>
    <dbReference type="NCBI Taxonomy" id="979746"/>
    <lineage>
        <taxon>Bacteria</taxon>
        <taxon>Bacillati</taxon>
        <taxon>Actinomycetota</taxon>
        <taxon>Actinomycetes</taxon>
        <taxon>Micrococcales</taxon>
        <taxon>Microbacteriaceae</taxon>
        <taxon>Gulosibacter</taxon>
    </lineage>
</organism>
<dbReference type="InterPro" id="IPR019734">
    <property type="entry name" value="TPR_rpt"/>
</dbReference>
<dbReference type="RefSeq" id="WP_158052037.1">
    <property type="nucleotide sequence ID" value="NZ_WBKB01000003.1"/>
</dbReference>
<accession>A0A7J5BBV9</accession>
<keyword evidence="4" id="KW-1185">Reference proteome</keyword>
<feature type="transmembrane region" description="Helical" evidence="2">
    <location>
        <begin position="39"/>
        <end position="59"/>
    </location>
</feature>
<gene>
    <name evidence="3" type="ORF">F8O05_07030</name>
</gene>
<evidence type="ECO:0000256" key="1">
    <source>
        <dbReference type="PROSITE-ProRule" id="PRU00339"/>
    </source>
</evidence>
<keyword evidence="2" id="KW-0812">Transmembrane</keyword>
<reference evidence="3 4" key="1">
    <citation type="submission" date="2019-09" db="EMBL/GenBank/DDBJ databases">
        <title>Phylogeny of genus Pseudoclavibacter and closely related genus.</title>
        <authorList>
            <person name="Li Y."/>
        </authorList>
    </citation>
    <scope>NUCLEOTIDE SEQUENCE [LARGE SCALE GENOMIC DNA]</scope>
    <source>
        <strain evidence="3 4">KCTC 13959</strain>
    </source>
</reference>
<feature type="repeat" description="TPR" evidence="1">
    <location>
        <begin position="117"/>
        <end position="150"/>
    </location>
</feature>
<proteinExistence type="predicted"/>
<dbReference type="EMBL" id="WBKB01000003">
    <property type="protein sequence ID" value="KAB1643622.1"/>
    <property type="molecule type" value="Genomic_DNA"/>
</dbReference>
<keyword evidence="1" id="KW-0802">TPR repeat</keyword>
<evidence type="ECO:0008006" key="5">
    <source>
        <dbReference type="Google" id="ProtNLM"/>
    </source>
</evidence>